<feature type="region of interest" description="Disordered" evidence="1">
    <location>
        <begin position="324"/>
        <end position="343"/>
    </location>
</feature>
<evidence type="ECO:0000259" key="2">
    <source>
        <dbReference type="Pfam" id="PF12776"/>
    </source>
</evidence>
<dbReference type="InterPro" id="IPR045026">
    <property type="entry name" value="LIMYB"/>
</dbReference>
<protein>
    <recommendedName>
        <fullName evidence="2">Myb/SANT-like domain-containing protein</fullName>
    </recommendedName>
</protein>
<organism evidence="3 4">
    <name type="scientific">Canavalia gladiata</name>
    <name type="common">Sword bean</name>
    <name type="synonym">Dolichos gladiatus</name>
    <dbReference type="NCBI Taxonomy" id="3824"/>
    <lineage>
        <taxon>Eukaryota</taxon>
        <taxon>Viridiplantae</taxon>
        <taxon>Streptophyta</taxon>
        <taxon>Embryophyta</taxon>
        <taxon>Tracheophyta</taxon>
        <taxon>Spermatophyta</taxon>
        <taxon>Magnoliopsida</taxon>
        <taxon>eudicotyledons</taxon>
        <taxon>Gunneridae</taxon>
        <taxon>Pentapetalae</taxon>
        <taxon>rosids</taxon>
        <taxon>fabids</taxon>
        <taxon>Fabales</taxon>
        <taxon>Fabaceae</taxon>
        <taxon>Papilionoideae</taxon>
        <taxon>50 kb inversion clade</taxon>
        <taxon>NPAAA clade</taxon>
        <taxon>indigoferoid/millettioid clade</taxon>
        <taxon>Phaseoleae</taxon>
        <taxon>Canavalia</taxon>
    </lineage>
</organism>
<dbReference type="AlphaFoldDB" id="A0AAN9JUS2"/>
<evidence type="ECO:0000313" key="4">
    <source>
        <dbReference type="Proteomes" id="UP001367508"/>
    </source>
</evidence>
<sequence>MSSPTSKATWTPGFHKIFVDLCLEETLKDEPRMRITKAGWRNMVGSFFAKTGVRYDKKQFKNHYDSTRKLWKVWVKLTGDSSMKWDPETRTFGASEEDWRNYVKAIPEAAQFQSKEIQFLDKLDIIFDGIHQTEEMKSLARLKLLNGATATSHLRGKEREKKRKNVGRDCELNSDIMVDYTPTPKATWTPAYHKIFVDLCIEETLKGNKSGTHFTKEGWRNIVGSFNANSGMRYDKKQIKNHYDSTRKLWKIWVKLIDDDNMKWDPETSKFGASEEDWHNCIQAFPEAAQFRFKEVQFSDKLNMIFNEGMPTGEMITPARLKRQNDASATARGKEREKKRKNVGRDCELKSAIMVNAVPINTIPSEQSMSSSSYPKVKATWTPSVHKIFVDLCLQETLKGNKPGTHFTKEGWKNIMESFYVKSGLSYDRLQLKNHWDSTKEQWKIWCKLTGTGYMKWDPANQKFEASEEDWTNYIQENPDAAQFRIKELQFTDILEAIFNGTTIGETEPAVQKKSDDSVITFPLHAKEPDTGGLCEKPECLCDAVASRNGVSIQKNGIAISSTEGKRHYSIGECIECLDRMEEIEQGSDLYMFALDVFLKQEYREIFLQLKTPNLRISWLQRLQSVGPPSL</sequence>
<accession>A0AAN9JUS2</accession>
<gene>
    <name evidence="3" type="ORF">VNO77_43742</name>
</gene>
<reference evidence="3 4" key="1">
    <citation type="submission" date="2024-01" db="EMBL/GenBank/DDBJ databases">
        <title>The genomes of 5 underutilized Papilionoideae crops provide insights into root nodulation and disease resistanc.</title>
        <authorList>
            <person name="Jiang F."/>
        </authorList>
    </citation>
    <scope>NUCLEOTIDE SEQUENCE [LARGE SCALE GENOMIC DNA]</scope>
    <source>
        <strain evidence="3">LVBAO_FW01</strain>
        <tissue evidence="3">Leaves</tissue>
    </source>
</reference>
<evidence type="ECO:0000313" key="3">
    <source>
        <dbReference type="EMBL" id="KAK7305830.1"/>
    </source>
</evidence>
<dbReference type="PANTHER" id="PTHR47584">
    <property type="match status" value="1"/>
</dbReference>
<proteinExistence type="predicted"/>
<dbReference type="EMBL" id="JAYMYQ010000011">
    <property type="protein sequence ID" value="KAK7305830.1"/>
    <property type="molecule type" value="Genomic_DNA"/>
</dbReference>
<feature type="domain" description="Myb/SANT-like" evidence="2">
    <location>
        <begin position="187"/>
        <end position="280"/>
    </location>
</feature>
<dbReference type="Pfam" id="PF12776">
    <property type="entry name" value="Myb_DNA-bind_3"/>
    <property type="match status" value="3"/>
</dbReference>
<dbReference type="PANTHER" id="PTHR47584:SF17">
    <property type="entry name" value="MYB_SANT-LIKE DNA-BINDING DOMAIN PROTEIN"/>
    <property type="match status" value="1"/>
</dbReference>
<evidence type="ECO:0000256" key="1">
    <source>
        <dbReference type="SAM" id="MobiDB-lite"/>
    </source>
</evidence>
<name>A0AAN9JUS2_CANGL</name>
<dbReference type="Proteomes" id="UP001367508">
    <property type="component" value="Unassembled WGS sequence"/>
</dbReference>
<dbReference type="InterPro" id="IPR024752">
    <property type="entry name" value="Myb/SANT-like_dom"/>
</dbReference>
<keyword evidence="4" id="KW-1185">Reference proteome</keyword>
<feature type="domain" description="Myb/SANT-like" evidence="2">
    <location>
        <begin position="380"/>
        <end position="474"/>
    </location>
</feature>
<comment type="caution">
    <text evidence="3">The sequence shown here is derived from an EMBL/GenBank/DDBJ whole genome shotgun (WGS) entry which is preliminary data.</text>
</comment>
<feature type="domain" description="Myb/SANT-like" evidence="2">
    <location>
        <begin position="9"/>
        <end position="102"/>
    </location>
</feature>